<dbReference type="Gene3D" id="2.40.400.10">
    <property type="entry name" value="Acetoacetate decarboxylase-like"/>
    <property type="match status" value="1"/>
</dbReference>
<sequence length="267" mass="28891">MATLQGFLPPRSPEGRAALVRPPPWHYSGDLLTIEYRTDPARVAALLPDGIELAPDDPGAVALIWADWQSCSDSFDELLDPVRAQYKECFAVVRCAFRGQVYSRCVYIWVDSDFALARGWHQGYPKKLGAIHMSRPVTVGRAGPRLQAGGRFGATLSAGGRRLADARFTITGPSTSGGFVNALPMLHTRAWPSIENGAPASMHELVTMKGRDVELSPAWTGTAEMALFPSPTEELAALAPREMIGGYYRSVGVTFDGGTCITRVEAP</sequence>
<dbReference type="RefSeq" id="WP_394834044.1">
    <property type="nucleotide sequence ID" value="NZ_CP089929.1"/>
</dbReference>
<name>A0ABZ2L245_9BACT</name>
<accession>A0ABZ2L245</accession>
<evidence type="ECO:0000313" key="2">
    <source>
        <dbReference type="Proteomes" id="UP001374803"/>
    </source>
</evidence>
<reference evidence="1" key="1">
    <citation type="submission" date="2021-12" db="EMBL/GenBank/DDBJ databases">
        <title>Discovery of the Pendulisporaceae a myxobacterial family with distinct sporulation behavior and unique specialized metabolism.</title>
        <authorList>
            <person name="Garcia R."/>
            <person name="Popoff A."/>
            <person name="Bader C.D."/>
            <person name="Loehr J."/>
            <person name="Walesch S."/>
            <person name="Walt C."/>
            <person name="Boldt J."/>
            <person name="Bunk B."/>
            <person name="Haeckl F.J.F.P.J."/>
            <person name="Gunesch A.P."/>
            <person name="Birkelbach J."/>
            <person name="Nuebel U."/>
            <person name="Pietschmann T."/>
            <person name="Bach T."/>
            <person name="Mueller R."/>
        </authorList>
    </citation>
    <scope>NUCLEOTIDE SEQUENCE</scope>
    <source>
        <strain evidence="1">MSr11367</strain>
    </source>
</reference>
<dbReference type="InterPro" id="IPR023375">
    <property type="entry name" value="ADC_dom_sf"/>
</dbReference>
<organism evidence="1 2">
    <name type="scientific">Pendulispora rubella</name>
    <dbReference type="NCBI Taxonomy" id="2741070"/>
    <lineage>
        <taxon>Bacteria</taxon>
        <taxon>Pseudomonadati</taxon>
        <taxon>Myxococcota</taxon>
        <taxon>Myxococcia</taxon>
        <taxon>Myxococcales</taxon>
        <taxon>Sorangiineae</taxon>
        <taxon>Pendulisporaceae</taxon>
        <taxon>Pendulispora</taxon>
    </lineage>
</organism>
<dbReference type="Proteomes" id="UP001374803">
    <property type="component" value="Chromosome"/>
</dbReference>
<dbReference type="EMBL" id="CP089983">
    <property type="protein sequence ID" value="WXB04405.1"/>
    <property type="molecule type" value="Genomic_DNA"/>
</dbReference>
<dbReference type="InterPro" id="IPR010451">
    <property type="entry name" value="Acetoacetate_decarboxylase"/>
</dbReference>
<gene>
    <name evidence="1" type="ORF">LVJ94_46820</name>
</gene>
<proteinExistence type="predicted"/>
<protein>
    <submittedName>
        <fullName evidence="1">Acetoacetate decarboxylase family protein</fullName>
    </submittedName>
</protein>
<evidence type="ECO:0000313" key="1">
    <source>
        <dbReference type="EMBL" id="WXB04405.1"/>
    </source>
</evidence>
<dbReference type="Pfam" id="PF06314">
    <property type="entry name" value="ADC"/>
    <property type="match status" value="1"/>
</dbReference>
<dbReference type="SUPFAM" id="SSF160104">
    <property type="entry name" value="Acetoacetate decarboxylase-like"/>
    <property type="match status" value="1"/>
</dbReference>
<keyword evidence="2" id="KW-1185">Reference proteome</keyword>